<reference evidence="3" key="2">
    <citation type="submission" date="2015-08" db="UniProtKB">
        <authorList>
            <consortium name="WormBaseParasite"/>
        </authorList>
    </citation>
    <scope>IDENTIFICATION</scope>
</reference>
<dbReference type="AlphaFoldDB" id="A0A0K0FNC7"/>
<accession>A0A0K0FNC7</accession>
<feature type="compositionally biased region" description="Low complexity" evidence="1">
    <location>
        <begin position="206"/>
        <end position="217"/>
    </location>
</feature>
<evidence type="ECO:0000313" key="2">
    <source>
        <dbReference type="Proteomes" id="UP000035680"/>
    </source>
</evidence>
<feature type="region of interest" description="Disordered" evidence="1">
    <location>
        <begin position="46"/>
        <end position="88"/>
    </location>
</feature>
<evidence type="ECO:0000313" key="3">
    <source>
        <dbReference type="WBParaSite" id="SVE_1050700.1"/>
    </source>
</evidence>
<feature type="region of interest" description="Disordered" evidence="1">
    <location>
        <begin position="236"/>
        <end position="256"/>
    </location>
</feature>
<proteinExistence type="predicted"/>
<evidence type="ECO:0000256" key="1">
    <source>
        <dbReference type="SAM" id="MobiDB-lite"/>
    </source>
</evidence>
<feature type="region of interest" description="Disordered" evidence="1">
    <location>
        <begin position="189"/>
        <end position="217"/>
    </location>
</feature>
<keyword evidence="2" id="KW-1185">Reference proteome</keyword>
<feature type="compositionally biased region" description="Low complexity" evidence="1">
    <location>
        <begin position="189"/>
        <end position="199"/>
    </location>
</feature>
<dbReference type="WBParaSite" id="SVE_1050700.1">
    <property type="protein sequence ID" value="SVE_1050700.1"/>
    <property type="gene ID" value="SVE_1050700"/>
</dbReference>
<sequence>MSEEKYWIIPSVCTYRDFTKKDFDESIGDKFFTKYKNDDVLCKRQESTTSIDSGVEDKESADRYSVGSNSITYEQGSSSDLTKKHKRRSTEELLVRLNEIRKQNESINVKPKPKLQLRKSYTKSAIDASMPADIRLPVDSPSTTRRSSRIVSVPNGKVQSKCSVNVPVLSTRRSYSIEKTPVLRKPGILRSSSLRTSSTGMSQLYSSGTSSSKKSTTPVVVAKTLSSKISSFFSNRRSCGGRATSEPPKCSRKSKTTTIEPNISTVKLSRINTTSYGNNYSRDEVKLKTSKEKIVSIIEKLRR</sequence>
<protein>
    <submittedName>
        <fullName evidence="3">Flocculation protein FLO11-like</fullName>
    </submittedName>
</protein>
<dbReference type="Proteomes" id="UP000035680">
    <property type="component" value="Unassembled WGS sequence"/>
</dbReference>
<reference evidence="2" key="1">
    <citation type="submission" date="2014-07" db="EMBL/GenBank/DDBJ databases">
        <authorList>
            <person name="Martin A.A"/>
            <person name="De Silva N."/>
        </authorList>
    </citation>
    <scope>NUCLEOTIDE SEQUENCE</scope>
</reference>
<name>A0A0K0FNC7_STRVS</name>
<organism evidence="2 3">
    <name type="scientific">Strongyloides venezuelensis</name>
    <name type="common">Threadworm</name>
    <dbReference type="NCBI Taxonomy" id="75913"/>
    <lineage>
        <taxon>Eukaryota</taxon>
        <taxon>Metazoa</taxon>
        <taxon>Ecdysozoa</taxon>
        <taxon>Nematoda</taxon>
        <taxon>Chromadorea</taxon>
        <taxon>Rhabditida</taxon>
        <taxon>Tylenchina</taxon>
        <taxon>Panagrolaimomorpha</taxon>
        <taxon>Strongyloidoidea</taxon>
        <taxon>Strongyloididae</taxon>
        <taxon>Strongyloides</taxon>
    </lineage>
</organism>
<feature type="compositionally biased region" description="Polar residues" evidence="1">
    <location>
        <begin position="66"/>
        <end position="80"/>
    </location>
</feature>